<gene>
    <name evidence="2" type="ORF">PUMCH_000049</name>
</gene>
<evidence type="ECO:0000313" key="3">
    <source>
        <dbReference type="Proteomes" id="UP001338582"/>
    </source>
</evidence>
<evidence type="ECO:0000313" key="2">
    <source>
        <dbReference type="EMBL" id="WPK22832.1"/>
    </source>
</evidence>
<dbReference type="InterPro" id="IPR006797">
    <property type="entry name" value="PRELI/MSF1_dom"/>
</dbReference>
<feature type="domain" description="PRELI/MSF1" evidence="1">
    <location>
        <begin position="92"/>
        <end position="259"/>
    </location>
</feature>
<keyword evidence="3" id="KW-1185">Reference proteome</keyword>
<dbReference type="GeneID" id="88171118"/>
<dbReference type="RefSeq" id="XP_062875219.1">
    <property type="nucleotide sequence ID" value="XM_063019149.1"/>
</dbReference>
<dbReference type="Pfam" id="PF04707">
    <property type="entry name" value="PRELI"/>
    <property type="match status" value="1"/>
</dbReference>
<dbReference type="EMBL" id="CP138894">
    <property type="protein sequence ID" value="WPK22832.1"/>
    <property type="molecule type" value="Genomic_DNA"/>
</dbReference>
<dbReference type="PANTHER" id="PTHR11158">
    <property type="entry name" value="MSF1/PX19 RELATED"/>
    <property type="match status" value="1"/>
</dbReference>
<protein>
    <recommendedName>
        <fullName evidence="1">PRELI/MSF1 domain-containing protein</fullName>
    </recommendedName>
</protein>
<evidence type="ECO:0000259" key="1">
    <source>
        <dbReference type="PROSITE" id="PS50904"/>
    </source>
</evidence>
<proteinExistence type="predicted"/>
<reference evidence="2 3" key="1">
    <citation type="submission" date="2023-10" db="EMBL/GenBank/DDBJ databases">
        <title>Draft Genome Sequence of Candida saopaulonensis from a very Premature Infant with Sepsis.</title>
        <authorList>
            <person name="Ning Y."/>
            <person name="Dai R."/>
            <person name="Xiao M."/>
            <person name="Xu Y."/>
            <person name="Yan Q."/>
            <person name="Zhang L."/>
        </authorList>
    </citation>
    <scope>NUCLEOTIDE SEQUENCE [LARGE SCALE GENOMIC DNA]</scope>
    <source>
        <strain evidence="2 3">19XY460</strain>
    </source>
</reference>
<sequence length="266" mass="30694">MESTLFAAFVTAKWSNMSHQSISVINLTGTKLFSFFKNRKKNHATIDKFNGKRNLYTFFGSIQVLGVAQNPRDLLAYHYLNNLCIVSSVPMVQLLKTNFTYNYDFYTTSVAYLNRYPNPYAKHVLSSDTLDSFVDDEGRLHTTRLVVKTGLLPEFIMPYLGSSVQSWVIEKSVIDPKRQEVSAYSANVDHHRFVKVEEFLKYSCKGNMTRLECNVRFLSKFFGFKKRIENWTKEKFSKNLHNLTEGFMYVISRVGGLSSTQSEQTI</sequence>
<dbReference type="AlphaFoldDB" id="A0AAX4H2Q8"/>
<dbReference type="GO" id="GO:0005758">
    <property type="term" value="C:mitochondrial intermembrane space"/>
    <property type="evidence" value="ECO:0007669"/>
    <property type="project" value="InterPro"/>
</dbReference>
<dbReference type="InterPro" id="IPR037365">
    <property type="entry name" value="Slowmo/Ups"/>
</dbReference>
<accession>A0AAX4H2Q8</accession>
<dbReference type="Proteomes" id="UP001338582">
    <property type="component" value="Chromosome 1"/>
</dbReference>
<dbReference type="PROSITE" id="PS50904">
    <property type="entry name" value="PRELI_MSF1"/>
    <property type="match status" value="1"/>
</dbReference>
<organism evidence="2 3">
    <name type="scientific">Australozyma saopauloensis</name>
    <dbReference type="NCBI Taxonomy" id="291208"/>
    <lineage>
        <taxon>Eukaryota</taxon>
        <taxon>Fungi</taxon>
        <taxon>Dikarya</taxon>
        <taxon>Ascomycota</taxon>
        <taxon>Saccharomycotina</taxon>
        <taxon>Pichiomycetes</taxon>
        <taxon>Metschnikowiaceae</taxon>
        <taxon>Australozyma</taxon>
    </lineage>
</organism>
<name>A0AAX4H2Q8_9ASCO</name>
<dbReference type="KEGG" id="asau:88171118"/>